<proteinExistence type="predicted"/>
<comment type="caution">
    <text evidence="1">The sequence shown here is derived from an EMBL/GenBank/DDBJ whole genome shotgun (WGS) entry which is preliminary data.</text>
</comment>
<dbReference type="Proteomes" id="UP000664940">
    <property type="component" value="Unassembled WGS sequence"/>
</dbReference>
<organism evidence="1 2">
    <name type="scientific">Phyllostomus discolor</name>
    <name type="common">pale spear-nosed bat</name>
    <dbReference type="NCBI Taxonomy" id="89673"/>
    <lineage>
        <taxon>Eukaryota</taxon>
        <taxon>Metazoa</taxon>
        <taxon>Chordata</taxon>
        <taxon>Craniata</taxon>
        <taxon>Vertebrata</taxon>
        <taxon>Euteleostomi</taxon>
        <taxon>Mammalia</taxon>
        <taxon>Eutheria</taxon>
        <taxon>Laurasiatheria</taxon>
        <taxon>Chiroptera</taxon>
        <taxon>Yangochiroptera</taxon>
        <taxon>Phyllostomidae</taxon>
        <taxon>Phyllostominae</taxon>
        <taxon>Phyllostomus</taxon>
    </lineage>
</organism>
<evidence type="ECO:0000313" key="1">
    <source>
        <dbReference type="EMBL" id="KAF6075104.1"/>
    </source>
</evidence>
<dbReference type="AlphaFoldDB" id="A0A833YIL6"/>
<protein>
    <submittedName>
        <fullName evidence="1">Uncharacterized protein</fullName>
    </submittedName>
</protein>
<accession>A0A833YIL6</accession>
<reference evidence="1 2" key="1">
    <citation type="journal article" date="2020" name="Nature">
        <title>Six reference-quality genomes reveal evolution of bat adaptations.</title>
        <authorList>
            <person name="Jebb D."/>
            <person name="Huang Z."/>
            <person name="Pippel M."/>
            <person name="Hughes G.M."/>
            <person name="Lavrichenko K."/>
            <person name="Devanna P."/>
            <person name="Winkler S."/>
            <person name="Jermiin L.S."/>
            <person name="Skirmuntt E.C."/>
            <person name="Katzourakis A."/>
            <person name="Burkitt-Gray L."/>
            <person name="Ray D.A."/>
            <person name="Sullivan K.A.M."/>
            <person name="Roscito J.G."/>
            <person name="Kirilenko B.M."/>
            <person name="Davalos L.M."/>
            <person name="Corthals A.P."/>
            <person name="Power M.L."/>
            <person name="Jones G."/>
            <person name="Ransome R.D."/>
            <person name="Dechmann D.K.N."/>
            <person name="Locatelli A.G."/>
            <person name="Puechmaille S.J."/>
            <person name="Fedrigo O."/>
            <person name="Jarvis E.D."/>
            <person name="Hiller M."/>
            <person name="Vernes S.C."/>
            <person name="Myers E.W."/>
            <person name="Teeling E.C."/>
        </authorList>
    </citation>
    <scope>NUCLEOTIDE SEQUENCE [LARGE SCALE GENOMIC DNA]</scope>
    <source>
        <strain evidence="1">Bat1K_MPI-CBG_1</strain>
    </source>
</reference>
<name>A0A833YIL6_9CHIR</name>
<sequence>MHKQQVLVRMCRKGNPGALLGGMQTGVATVDSDMEIPQKITNATASWPSNFTSGNLSEETQNTGSKEHVHPYVHCSVIIIAKIWKQPKCPLVGEWIEMLHLYNEILLGHKKKKEILPFATARVDLESITLSEISPPEEDKYHMISLVRGIE</sequence>
<evidence type="ECO:0000313" key="2">
    <source>
        <dbReference type="Proteomes" id="UP000664940"/>
    </source>
</evidence>
<gene>
    <name evidence="1" type="ORF">HJG60_009502</name>
</gene>
<dbReference type="EMBL" id="JABVXQ010000015">
    <property type="protein sequence ID" value="KAF6075104.1"/>
    <property type="molecule type" value="Genomic_DNA"/>
</dbReference>